<evidence type="ECO:0000259" key="2">
    <source>
        <dbReference type="Pfam" id="PF02342"/>
    </source>
</evidence>
<dbReference type="SUPFAM" id="SSF51219">
    <property type="entry name" value="TRAP-like"/>
    <property type="match status" value="1"/>
</dbReference>
<feature type="compositionally biased region" description="Low complexity" evidence="1">
    <location>
        <begin position="252"/>
        <end position="269"/>
    </location>
</feature>
<dbReference type="InterPro" id="IPR051324">
    <property type="entry name" value="Stress/Tellurium_Resist"/>
</dbReference>
<dbReference type="Pfam" id="PF02342">
    <property type="entry name" value="TerD"/>
    <property type="match status" value="1"/>
</dbReference>
<feature type="compositionally biased region" description="Pro residues" evidence="1">
    <location>
        <begin position="270"/>
        <end position="281"/>
    </location>
</feature>
<dbReference type="InterPro" id="IPR036983">
    <property type="entry name" value="AIM24_sf"/>
</dbReference>
<evidence type="ECO:0000256" key="1">
    <source>
        <dbReference type="SAM" id="MobiDB-lite"/>
    </source>
</evidence>
<dbReference type="CDD" id="cd06974">
    <property type="entry name" value="TerD_like"/>
    <property type="match status" value="1"/>
</dbReference>
<comment type="caution">
    <text evidence="3">The sequence shown here is derived from an EMBL/GenBank/DDBJ whole genome shotgun (WGS) entry which is preliminary data.</text>
</comment>
<sequence length="588" mass="60026">MPREFQRGHKAKVADLTAGTDLYVGVRISAPGLAFDISCFGLDADERLSDDRYFVFFNQPKSPEESIQLLGEQAGDTESFRVTLDRVPPQIQKLSFTATIDGDGQMSQIAPGYLRIVAGGEEVARYAFDGSEFSTERAVMLGDFYLKDVWRFAAVGQGFDGGLEALLKNFGGEVAEEEPPPAPEPPAAAPGFAPPAFAPPAAPAAPTTAAVPPQAQAPTAQPSYGTPAPAFGAPAPTAPPAAPPAPAPAPAFAPHAAPTIAAGLHTPPAGTVPPPPTPTAPAPQSGPFTPPGTTPPGPPSGAPFGTPGTTPPGAPFGTPGTTPPGAPFGTPGTTPPGAPFGTPGTTPPGTTPPPGAPFGATASLAPVPPEAGLRAVLTKYAEAPVGDRWTEQNPELVRATLTKGANILAKQGSMVAYQGDVDFAHKGSGLLGKLTGQLTGQGMSLMRCSGDGEVFLADEASRLFVIRLQGEQLYTSARGVLAFDEALDTEVRRIEGAGLPGGGLFSMLFSGTGAIVVKTRGIPVVLPVGPATYVDGNAVIAWSAGAQAVTTTSLRLRRSGYARQTAEAVNLQFRGAPGNFVVVQPFEV</sequence>
<evidence type="ECO:0000313" key="3">
    <source>
        <dbReference type="EMBL" id="MFM9609973.1"/>
    </source>
</evidence>
<feature type="compositionally biased region" description="Low complexity" evidence="1">
    <location>
        <begin position="204"/>
        <end position="235"/>
    </location>
</feature>
<feature type="region of interest" description="Disordered" evidence="1">
    <location>
        <begin position="173"/>
        <end position="366"/>
    </location>
</feature>
<feature type="compositionally biased region" description="Pro residues" evidence="1">
    <location>
        <begin position="345"/>
        <end position="356"/>
    </location>
</feature>
<protein>
    <submittedName>
        <fullName evidence="3">TerD family protein</fullName>
    </submittedName>
</protein>
<feature type="compositionally biased region" description="Pro residues" evidence="1">
    <location>
        <begin position="180"/>
        <end position="203"/>
    </location>
</feature>
<dbReference type="Proteomes" id="UP001631957">
    <property type="component" value="Unassembled WGS sequence"/>
</dbReference>
<gene>
    <name evidence="3" type="ORF">ACKI18_14820</name>
</gene>
<feature type="compositionally biased region" description="Pro residues" evidence="1">
    <location>
        <begin position="236"/>
        <end position="251"/>
    </location>
</feature>
<evidence type="ECO:0000313" key="4">
    <source>
        <dbReference type="Proteomes" id="UP001631957"/>
    </source>
</evidence>
<dbReference type="RefSeq" id="WP_409121470.1">
    <property type="nucleotide sequence ID" value="NZ_JBJVNI010000007.1"/>
</dbReference>
<dbReference type="InterPro" id="IPR016031">
    <property type="entry name" value="Trp_RNA-bd_attenuator-like_dom"/>
</dbReference>
<organism evidence="3 4">
    <name type="scientific">Streptomyces niveiscabiei</name>
    <dbReference type="NCBI Taxonomy" id="164115"/>
    <lineage>
        <taxon>Bacteria</taxon>
        <taxon>Bacillati</taxon>
        <taxon>Actinomycetota</taxon>
        <taxon>Actinomycetes</taxon>
        <taxon>Kitasatosporales</taxon>
        <taxon>Streptomycetaceae</taxon>
        <taxon>Streptomyces</taxon>
    </lineage>
</organism>
<dbReference type="EMBL" id="JBJVNI010000007">
    <property type="protein sequence ID" value="MFM9609973.1"/>
    <property type="molecule type" value="Genomic_DNA"/>
</dbReference>
<reference evidence="3 4" key="1">
    <citation type="submission" date="2024-12" db="EMBL/GenBank/DDBJ databases">
        <title>Forecasting of Potato common scab and diversities of Pathogenic streptomyces spp. in china.</title>
        <authorList>
            <person name="Handique U."/>
            <person name="Wu J."/>
        </authorList>
    </citation>
    <scope>NUCLEOTIDE SEQUENCE [LARGE SCALE GENOMIC DNA]</scope>
    <source>
        <strain evidence="3 4">ZRIMU1530</strain>
    </source>
</reference>
<feature type="domain" description="TerD" evidence="2">
    <location>
        <begin position="4"/>
        <end position="170"/>
    </location>
</feature>
<dbReference type="PANTHER" id="PTHR32097:SF3">
    <property type="entry name" value="TELLURITE RESISTANCE PROTEIN"/>
    <property type="match status" value="1"/>
</dbReference>
<dbReference type="Pfam" id="PF01987">
    <property type="entry name" value="AIM24"/>
    <property type="match status" value="1"/>
</dbReference>
<feature type="compositionally biased region" description="Pro residues" evidence="1">
    <location>
        <begin position="288"/>
        <end position="301"/>
    </location>
</feature>
<dbReference type="InterPro" id="IPR002838">
    <property type="entry name" value="AIM24"/>
</dbReference>
<accession>A0ABW9HPG3</accession>
<dbReference type="Gene3D" id="2.60.60.30">
    <property type="entry name" value="sav2460 like domains"/>
    <property type="match status" value="1"/>
</dbReference>
<name>A0ABW9HPG3_9ACTN</name>
<proteinExistence type="predicted"/>
<dbReference type="PANTHER" id="PTHR32097">
    <property type="entry name" value="CAMP-BINDING PROTEIN 1-RELATED"/>
    <property type="match status" value="1"/>
</dbReference>
<keyword evidence="4" id="KW-1185">Reference proteome</keyword>
<dbReference type="Gene3D" id="3.60.160.10">
    <property type="entry name" value="Mitochondrial biogenesis AIM24"/>
    <property type="match status" value="1"/>
</dbReference>
<dbReference type="InterPro" id="IPR003325">
    <property type="entry name" value="TerD"/>
</dbReference>